<dbReference type="Gene3D" id="3.40.50.300">
    <property type="entry name" value="P-loop containing nucleotide triphosphate hydrolases"/>
    <property type="match status" value="2"/>
</dbReference>
<dbReference type="GO" id="GO:0005634">
    <property type="term" value="C:nucleus"/>
    <property type="evidence" value="ECO:0007669"/>
    <property type="project" value="TreeGrafter"/>
</dbReference>
<feature type="coiled-coil region" evidence="4">
    <location>
        <begin position="873"/>
        <end position="975"/>
    </location>
</feature>
<accession>A0A8H7DAD6</accession>
<keyword evidence="3 4" id="KW-0175">Coiled coil</keyword>
<dbReference type="PANTHER" id="PTHR45916:SF1">
    <property type="entry name" value="STRUCTURAL MAINTENANCE OF CHROMOSOMES PROTEIN 5"/>
    <property type="match status" value="1"/>
</dbReference>
<dbReference type="EMBL" id="JACAZI010000003">
    <property type="protein sequence ID" value="KAF7364526.1"/>
    <property type="molecule type" value="Genomic_DNA"/>
</dbReference>
<evidence type="ECO:0000256" key="3">
    <source>
        <dbReference type="ARBA" id="ARBA00023054"/>
    </source>
</evidence>
<feature type="coiled-coil region" evidence="4">
    <location>
        <begin position="737"/>
        <end position="764"/>
    </location>
</feature>
<feature type="compositionally biased region" description="Acidic residues" evidence="5">
    <location>
        <begin position="55"/>
        <end position="68"/>
    </location>
</feature>
<organism evidence="7 8">
    <name type="scientific">Mycena venus</name>
    <dbReference type="NCBI Taxonomy" id="2733690"/>
    <lineage>
        <taxon>Eukaryota</taxon>
        <taxon>Fungi</taxon>
        <taxon>Dikarya</taxon>
        <taxon>Basidiomycota</taxon>
        <taxon>Agaricomycotina</taxon>
        <taxon>Agaricomycetes</taxon>
        <taxon>Agaricomycetidae</taxon>
        <taxon>Agaricales</taxon>
        <taxon>Marasmiineae</taxon>
        <taxon>Mycenaceae</taxon>
        <taxon>Mycena</taxon>
    </lineage>
</organism>
<protein>
    <recommendedName>
        <fullName evidence="2">Structural maintenance of chromosomes protein 5</fullName>
    </recommendedName>
</protein>
<feature type="compositionally biased region" description="Basic and acidic residues" evidence="5">
    <location>
        <begin position="453"/>
        <end position="481"/>
    </location>
</feature>
<evidence type="ECO:0000256" key="5">
    <source>
        <dbReference type="SAM" id="MobiDB-lite"/>
    </source>
</evidence>
<feature type="compositionally biased region" description="Basic and acidic residues" evidence="5">
    <location>
        <begin position="1"/>
        <end position="13"/>
    </location>
</feature>
<dbReference type="AlphaFoldDB" id="A0A8H7DAD6"/>
<evidence type="ECO:0000256" key="4">
    <source>
        <dbReference type="SAM" id="Coils"/>
    </source>
</evidence>
<reference evidence="7" key="1">
    <citation type="submission" date="2020-05" db="EMBL/GenBank/DDBJ databases">
        <title>Mycena genomes resolve the evolution of fungal bioluminescence.</title>
        <authorList>
            <person name="Tsai I.J."/>
        </authorList>
    </citation>
    <scope>NUCLEOTIDE SEQUENCE</scope>
    <source>
        <strain evidence="7">CCC161011</strain>
    </source>
</reference>
<dbReference type="GO" id="GO:0030915">
    <property type="term" value="C:Smc5-Smc6 complex"/>
    <property type="evidence" value="ECO:0007669"/>
    <property type="project" value="TreeGrafter"/>
</dbReference>
<comment type="caution">
    <text evidence="7">The sequence shown here is derived from an EMBL/GenBank/DDBJ whole genome shotgun (WGS) entry which is preliminary data.</text>
</comment>
<feature type="region of interest" description="Disordered" evidence="5">
    <location>
        <begin position="451"/>
        <end position="481"/>
    </location>
</feature>
<sequence length="1147" mass="129719">MLRRADRFDDDANAKTSLEVDETAPERDEEMSPKGAKRARANDAGDAVPRHEEVKEEDLDELEGEQEGDGTLPRDADGFIPGSITRIQLLNFVTYDFVEFRPGPYLNLILGPNGTGKSSIACAICIVLNWPPKILGRASDLPAFVKIGAESGHIEIELKGLKGEGNLVIRRMLSAKSKSSTFTIGGKSASGAEVTETLARLNVHVGNFCSFLPQDKVSAFAAMSPVELLRETENAAGDERLKAWHATLVAAGAQLKEVTEKITAETATMRQLQERNELIERDVQRYRERKEIERNIALLTILIPVQHYREARSVWLRLKAQQRAAHELVSRLQEQMKPAWAMLAKFENQAADLHADREACKKNLHAALEKVERKTQASEALESESDEVQNALANLKKNEKARLANIKNAEAEIVKLKEEMETEIKVENEAEVREEKKRLVAKFNASAYATDKQANDQKRHALEQRKRRNERDEAEGRNQLRGLDSVEARKLGNLTQWNRDCGDAVRWLRDNKGRFKMTVFEPPALSVTMFVCQCKEDYDLLNSCINDNQGLGRKAQVPTWYRPSSEDSLAPPPMQPDELAQWGFDGYAIDYVECPEGLKWYLKRELNMHRTAISRRGVHNLQGAIDAVGRPGPNGRSLNTTFVDRETVHQVSRSKYGKRQLMTSATSLSRASRFGGNAQVNPAEKKRIDDILQRCKQEAAEIHDEEREVGMEGKRLDKMEAEHKQVSGQIDKRIAAIKAEASRKERLQRKLKTVEQTLAAALKKGNAVEEGARLRARIMTIAKKRVQLVVEAVALSRDVITEQQKATSLGLQYLQIGARKAALKELCDEKDVKYQVELAEFNKIDAAFLKSKAETRELMQRSQETLAELPEELREEYQEKEQVRIAYDQALKEAKKNGEDPPVPAVNVDLRTMDELQAELEKQKANLEMNTKTNPGVVAQYEKRKRDIEQLEKTIEGRRRQANKIERNMKNAKDNWEPALQALVMSIGKKFSAAFERIGCAGEIRIREDQSFDKWAIDILVKFRDTEKLQLLTSQRQSGGERSLTTILYLMSLTEEARAPFSLVDEINQGMDQRAERMVHNSIVEVTCKKDSAQYFLITPKLLSDLEYHERMKVLCVNNGEWLPDKSSLGNMMSMIDGFVAKNPGRG</sequence>
<evidence type="ECO:0000256" key="1">
    <source>
        <dbReference type="ARBA" id="ARBA00010171"/>
    </source>
</evidence>
<dbReference type="OrthoDB" id="10254973at2759"/>
<dbReference type="PANTHER" id="PTHR45916">
    <property type="entry name" value="STRUCTURAL MAINTENANCE OF CHROMOSOMES PROTEIN 5"/>
    <property type="match status" value="1"/>
</dbReference>
<feature type="compositionally biased region" description="Basic and acidic residues" evidence="5">
    <location>
        <begin position="40"/>
        <end position="54"/>
    </location>
</feature>
<keyword evidence="8" id="KW-1185">Reference proteome</keyword>
<gene>
    <name evidence="7" type="ORF">MVEN_00321600</name>
</gene>
<dbReference type="InterPro" id="IPR003395">
    <property type="entry name" value="RecF/RecN/SMC_N"/>
</dbReference>
<dbReference type="GO" id="GO:0000724">
    <property type="term" value="P:double-strand break repair via homologous recombination"/>
    <property type="evidence" value="ECO:0007669"/>
    <property type="project" value="TreeGrafter"/>
</dbReference>
<dbReference type="GO" id="GO:0003697">
    <property type="term" value="F:single-stranded DNA binding"/>
    <property type="evidence" value="ECO:0007669"/>
    <property type="project" value="TreeGrafter"/>
</dbReference>
<proteinExistence type="inferred from homology"/>
<evidence type="ECO:0000256" key="2">
    <source>
        <dbReference type="ARBA" id="ARBA00018687"/>
    </source>
</evidence>
<feature type="coiled-coil region" evidence="4">
    <location>
        <begin position="343"/>
        <end position="437"/>
    </location>
</feature>
<feature type="region of interest" description="Disordered" evidence="5">
    <location>
        <begin position="1"/>
        <end position="77"/>
    </location>
</feature>
<evidence type="ECO:0000313" key="7">
    <source>
        <dbReference type="EMBL" id="KAF7364526.1"/>
    </source>
</evidence>
<dbReference type="Pfam" id="PF02463">
    <property type="entry name" value="SMC_N"/>
    <property type="match status" value="1"/>
</dbReference>
<comment type="similarity">
    <text evidence="1">Belongs to the SMC family. SMC5 subfamily.</text>
</comment>
<dbReference type="Proteomes" id="UP000620124">
    <property type="component" value="Unassembled WGS sequence"/>
</dbReference>
<dbReference type="InterPro" id="IPR027417">
    <property type="entry name" value="P-loop_NTPase"/>
</dbReference>
<name>A0A8H7DAD6_9AGAR</name>
<feature type="domain" description="RecF/RecN/SMC N-terminal" evidence="6">
    <location>
        <begin position="84"/>
        <end position="1100"/>
    </location>
</feature>
<evidence type="ECO:0000259" key="6">
    <source>
        <dbReference type="Pfam" id="PF02463"/>
    </source>
</evidence>
<evidence type="ECO:0000313" key="8">
    <source>
        <dbReference type="Proteomes" id="UP000620124"/>
    </source>
</evidence>
<dbReference type="SUPFAM" id="SSF52540">
    <property type="entry name" value="P-loop containing nucleoside triphosphate hydrolases"/>
    <property type="match status" value="1"/>
</dbReference>
<feature type="coiled-coil region" evidence="4">
    <location>
        <begin position="255"/>
        <end position="289"/>
    </location>
</feature>